<evidence type="ECO:0000256" key="2">
    <source>
        <dbReference type="SAM" id="SignalP"/>
    </source>
</evidence>
<dbReference type="EMBL" id="UXSR01000200">
    <property type="protein sequence ID" value="VDD75549.1"/>
    <property type="molecule type" value="Genomic_DNA"/>
</dbReference>
<reference evidence="3 4" key="1">
    <citation type="submission" date="2018-10" db="EMBL/GenBank/DDBJ databases">
        <authorList>
            <consortium name="Pathogen Informatics"/>
        </authorList>
    </citation>
    <scope>NUCLEOTIDE SEQUENCE [LARGE SCALE GENOMIC DNA]</scope>
</reference>
<keyword evidence="2" id="KW-0732">Signal</keyword>
<evidence type="ECO:0000256" key="1">
    <source>
        <dbReference type="SAM" id="MobiDB-lite"/>
    </source>
</evidence>
<proteinExistence type="predicted"/>
<evidence type="ECO:0000313" key="5">
    <source>
        <dbReference type="WBParaSite" id="MCU_006498-RA"/>
    </source>
</evidence>
<feature type="compositionally biased region" description="Basic and acidic residues" evidence="1">
    <location>
        <begin position="34"/>
        <end position="50"/>
    </location>
</feature>
<feature type="region of interest" description="Disordered" evidence="1">
    <location>
        <begin position="26"/>
        <end position="54"/>
    </location>
</feature>
<keyword evidence="4" id="KW-1185">Reference proteome</keyword>
<evidence type="ECO:0000313" key="4">
    <source>
        <dbReference type="Proteomes" id="UP000267029"/>
    </source>
</evidence>
<feature type="signal peptide" evidence="2">
    <location>
        <begin position="1"/>
        <end position="19"/>
    </location>
</feature>
<evidence type="ECO:0000313" key="3">
    <source>
        <dbReference type="EMBL" id="VDD75549.1"/>
    </source>
</evidence>
<feature type="chain" id="PRO_5043132195" evidence="2">
    <location>
        <begin position="20"/>
        <end position="106"/>
    </location>
</feature>
<name>A0A0R3U4H6_MESCO</name>
<organism evidence="3 4">
    <name type="scientific">Mesocestoides corti</name>
    <name type="common">Flatworm</name>
    <dbReference type="NCBI Taxonomy" id="53468"/>
    <lineage>
        <taxon>Eukaryota</taxon>
        <taxon>Metazoa</taxon>
        <taxon>Spiralia</taxon>
        <taxon>Lophotrochozoa</taxon>
        <taxon>Platyhelminthes</taxon>
        <taxon>Cestoda</taxon>
        <taxon>Eucestoda</taxon>
        <taxon>Cyclophyllidea</taxon>
        <taxon>Mesocestoididae</taxon>
        <taxon>Mesocestoides</taxon>
    </lineage>
</organism>
<protein>
    <submittedName>
        <fullName evidence="5">SVM_signal domain-containing protein</fullName>
    </submittedName>
</protein>
<dbReference type="WBParaSite" id="MCU_006498-RA">
    <property type="protein sequence ID" value="MCU_006498-RA"/>
    <property type="gene ID" value="MCU_006498"/>
</dbReference>
<reference evidence="5" key="2">
    <citation type="submission" date="2019-11" db="UniProtKB">
        <authorList>
            <consortium name="WormBaseParasite"/>
        </authorList>
    </citation>
    <scope>IDENTIFICATION</scope>
</reference>
<sequence length="106" mass="12439">MKAPILAIVLILGISQAHAFFSLFEEEQPTGRPPRHEEEGMEVSGRREEQERVDEEGLYQQSLTQMKKEILQSIERLRQSIDKQMFRRHPPFGCDCGRRPFPYHSQ</sequence>
<accession>A0A0R3U4H6</accession>
<dbReference type="Proteomes" id="UP000267029">
    <property type="component" value="Unassembled WGS sequence"/>
</dbReference>
<dbReference type="AlphaFoldDB" id="A0A0R3U4H6"/>
<gene>
    <name evidence="3" type="ORF">MCOS_LOCUS1552</name>
</gene>